<evidence type="ECO:0000313" key="4">
    <source>
        <dbReference type="EMBL" id="ODQ71969.1"/>
    </source>
</evidence>
<dbReference type="OrthoDB" id="69964at2759"/>
<dbReference type="GO" id="GO:0005829">
    <property type="term" value="C:cytosol"/>
    <property type="evidence" value="ECO:0007669"/>
    <property type="project" value="TreeGrafter"/>
</dbReference>
<gene>
    <name evidence="4" type="ORF">LIPSTDRAFT_313619</name>
</gene>
<dbReference type="InterPro" id="IPR025110">
    <property type="entry name" value="AMP-bd_C"/>
</dbReference>
<feature type="domain" description="DMAP1-binding" evidence="3">
    <location>
        <begin position="43"/>
        <end position="145"/>
    </location>
</feature>
<evidence type="ECO:0000313" key="5">
    <source>
        <dbReference type="Proteomes" id="UP000094385"/>
    </source>
</evidence>
<evidence type="ECO:0000256" key="2">
    <source>
        <dbReference type="SAM" id="MobiDB-lite"/>
    </source>
</evidence>
<sequence length="1564" mass="174614">MDSTDIMVKDSDSLRHYYGTAHTSDHDLSLSSGYQGSQELSEQFYDPYAELQSRLAELQLELEEGEITAKGYKKRRALLMEAYGQSSENSPMSSMQGSDDDILKHYEKLTQDVPSDFTFVPDTHRSLGLTHDLVDQRHEDQEPVEFMYLSEQGGRSSYSLSSSFPADPSGNGATHPSSTYEFSKTELQLPLEPREISEADFDPHNGNIPMTKFDNLASILRHRGRNIPKLNAILTLDPKGKEVSAITWDKLASRAEKVAQVIRDKSGLYRGDRVALLYRDHEVIDFVVALLGCFLAGVVAVPINTVTKFKELNYILNYTQSHLALSTDANLKAFHREFTAQGQSWPRGVEWWKTNEFGSYHPLSKRSEPPALQVPDLAYIEYSRAPTGEFRGVVMSHKTVMHQMSCLSSILFSKDKQRRQSSSAGTATRDGGRLIGPATKYQTVISYLDPRQSIGMTLGVLMTIYSGNTTVWIPQSALAVPGLYANVISRFKPSIILGDYPGLKQVAYNYQSFPLATRNFSKKQPVDFSSIKWCLIDCLTADTEFHEILADRWLRPLGNKSSQEVIAPMLTLSEHGGMVISMRDWLGGQESLGCRLPEPSADEERMGPSDLSELLLDKKALSTNNVRILSTSPPRGGFLDKNIKNTIRIGAFGYPLPDATLAIVDPETCTLVPELIVGEIWVDSPCLSGGFWGLGRETEMIFHARCWGHDGTLEMEFLRTGLLGFIYAGKVYILGLYEDRLRQRKDCEEQQNPSITCSDIVFTNRHYRYHYTAHLVQTIMQTIPRVFDSSAFDIFVNDEHLPVVLLESPVAITTPETPNGPPREPDNEVLEDMANKCMNKLREIHNVRVYCVLITAPNTLPRTTRNGRSEIGTMLCRKEFETGSLPCVYVKFCVDRTVMNMPRDQNAEADGGIWSVASSHFREEMLIHEDKQYSGVDERNVVMDDRTGGVLSKFKSIVDILQWRVVCQPEELSYCSIDSKSRENKGMSWKKFDAKIAAVASMLVNRACLQAGDNVVLIYTHGEDFVHAVHACLCLGIVAIPLSPLDTNRLNEDVPALLHVIEDYKVKAILVNAETDHAMKGKLISQHLKQSAQVARVTIPPTYNTMKPGRVSGGCKDLNFTMKPDWTNAGRVALVWVYWTADHRRTAVQIGHETILEMCKIQKETCQMTSSKPVIGCVRSGSGVGFLHTCLMGIYVGASTYLISPVDFAANPHLFFLSLSRYKVKDTYATQQMLEHAMTIPPLKGYNLHETRNLMIAFDGRPTTELFGRVRLHFASCGLDGTAINTIYSHVLNPMITTRSYMCIEPVELKFDVRELRRGFIVIASPDSGPFTLTVQDSGMVPVSTHVAIVHPETRRLCHMSEYGEIWVSCNANAQGFYGSKDPFDAERFSASTIDGDPCLKYTRTGDLGFLRTVTRPVGPGGSMVEIQVLFVLGAIGDTFEVAGLNHFPIDIEMTVERSHRSIYPGGSAIFQAGGLVVLVVEVSRKQFLASLVPVIVNAILNEHQLIVDVIAFVARGHFPRSRLREKQRGKILATWVTRKLKAMAQFTISRAPDGGFYQNLGAM</sequence>
<dbReference type="Gene3D" id="3.30.300.30">
    <property type="match status" value="2"/>
</dbReference>
<reference evidence="4 5" key="1">
    <citation type="journal article" date="2016" name="Proc. Natl. Acad. Sci. U.S.A.">
        <title>Comparative genomics of biotechnologically important yeasts.</title>
        <authorList>
            <person name="Riley R."/>
            <person name="Haridas S."/>
            <person name="Wolfe K.H."/>
            <person name="Lopes M.R."/>
            <person name="Hittinger C.T."/>
            <person name="Goeker M."/>
            <person name="Salamov A.A."/>
            <person name="Wisecaver J.H."/>
            <person name="Long T.M."/>
            <person name="Calvey C.H."/>
            <person name="Aerts A.L."/>
            <person name="Barry K.W."/>
            <person name="Choi C."/>
            <person name="Clum A."/>
            <person name="Coughlan A.Y."/>
            <person name="Deshpande S."/>
            <person name="Douglass A.P."/>
            <person name="Hanson S.J."/>
            <person name="Klenk H.-P."/>
            <person name="LaButti K.M."/>
            <person name="Lapidus A."/>
            <person name="Lindquist E.A."/>
            <person name="Lipzen A.M."/>
            <person name="Meier-Kolthoff J.P."/>
            <person name="Ohm R.A."/>
            <person name="Otillar R.P."/>
            <person name="Pangilinan J.L."/>
            <person name="Peng Y."/>
            <person name="Rokas A."/>
            <person name="Rosa C.A."/>
            <person name="Scheuner C."/>
            <person name="Sibirny A.A."/>
            <person name="Slot J.C."/>
            <person name="Stielow J.B."/>
            <person name="Sun H."/>
            <person name="Kurtzman C.P."/>
            <person name="Blackwell M."/>
            <person name="Grigoriev I.V."/>
            <person name="Jeffries T.W."/>
        </authorList>
    </citation>
    <scope>NUCLEOTIDE SEQUENCE [LARGE SCALE GENOMIC DNA]</scope>
    <source>
        <strain evidence="4 5">NRRL Y-11557</strain>
    </source>
</reference>
<dbReference type="Pfam" id="PF23024">
    <property type="entry name" value="AMP-dom_DIP2-like"/>
    <property type="match status" value="1"/>
</dbReference>
<dbReference type="InterPro" id="IPR045851">
    <property type="entry name" value="AMP-bd_C_sf"/>
</dbReference>
<dbReference type="Pfam" id="PF00501">
    <property type="entry name" value="AMP-binding"/>
    <property type="match status" value="2"/>
</dbReference>
<accession>A0A1E3Q2P7</accession>
<dbReference type="SMART" id="SM01137">
    <property type="entry name" value="DMAP_binding"/>
    <property type="match status" value="1"/>
</dbReference>
<feature type="region of interest" description="Disordered" evidence="2">
    <location>
        <begin position="157"/>
        <end position="180"/>
    </location>
</feature>
<dbReference type="SUPFAM" id="SSF56801">
    <property type="entry name" value="Acetyl-CoA synthetase-like"/>
    <property type="match status" value="2"/>
</dbReference>
<evidence type="ECO:0000256" key="1">
    <source>
        <dbReference type="SAM" id="Coils"/>
    </source>
</evidence>
<name>A0A1E3Q2P7_LIPST</name>
<dbReference type="Proteomes" id="UP000094385">
    <property type="component" value="Unassembled WGS sequence"/>
</dbReference>
<dbReference type="PROSITE" id="PS51912">
    <property type="entry name" value="DMAP1_BIND"/>
    <property type="match status" value="1"/>
</dbReference>
<dbReference type="Pfam" id="PF06464">
    <property type="entry name" value="DMAP_binding"/>
    <property type="match status" value="1"/>
</dbReference>
<dbReference type="Gene3D" id="3.40.50.12780">
    <property type="entry name" value="N-terminal domain of ligase-like"/>
    <property type="match status" value="2"/>
</dbReference>
<keyword evidence="5" id="KW-1185">Reference proteome</keyword>
<feature type="coiled-coil region" evidence="1">
    <location>
        <begin position="48"/>
        <end position="75"/>
    </location>
</feature>
<dbReference type="Pfam" id="PF24919">
    <property type="entry name" value="Mug62"/>
    <property type="match status" value="1"/>
</dbReference>
<organism evidence="4 5">
    <name type="scientific">Lipomyces starkeyi NRRL Y-11557</name>
    <dbReference type="NCBI Taxonomy" id="675824"/>
    <lineage>
        <taxon>Eukaryota</taxon>
        <taxon>Fungi</taxon>
        <taxon>Dikarya</taxon>
        <taxon>Ascomycota</taxon>
        <taxon>Saccharomycotina</taxon>
        <taxon>Lipomycetes</taxon>
        <taxon>Lipomycetales</taxon>
        <taxon>Lipomycetaceae</taxon>
        <taxon>Lipomyces</taxon>
    </lineage>
</organism>
<dbReference type="InterPro" id="IPR056881">
    <property type="entry name" value="Mug62_dom"/>
</dbReference>
<dbReference type="PANTHER" id="PTHR22754">
    <property type="entry name" value="DISCO-INTERACTING PROTEIN 2 DIP2 -RELATED"/>
    <property type="match status" value="1"/>
</dbReference>
<dbReference type="STRING" id="675824.A0A1E3Q2P7"/>
<keyword evidence="1" id="KW-0175">Coiled coil</keyword>
<dbReference type="PANTHER" id="PTHR22754:SF32">
    <property type="entry name" value="DISCO-INTERACTING PROTEIN 2"/>
    <property type="match status" value="1"/>
</dbReference>
<proteinExistence type="predicted"/>
<dbReference type="InterPro" id="IPR042099">
    <property type="entry name" value="ANL_N_sf"/>
</dbReference>
<dbReference type="InterPro" id="IPR000873">
    <property type="entry name" value="AMP-dep_synth/lig_dom"/>
</dbReference>
<dbReference type="EMBL" id="KV454296">
    <property type="protein sequence ID" value="ODQ71969.1"/>
    <property type="molecule type" value="Genomic_DNA"/>
</dbReference>
<protein>
    <recommendedName>
        <fullName evidence="3">DMAP1-binding domain-containing protein</fullName>
    </recommendedName>
</protein>
<evidence type="ECO:0000259" key="3">
    <source>
        <dbReference type="PROSITE" id="PS51912"/>
    </source>
</evidence>
<dbReference type="InterPro" id="IPR010506">
    <property type="entry name" value="DMAP1-bd"/>
</dbReference>
<feature type="compositionally biased region" description="Polar residues" evidence="2">
    <location>
        <begin position="171"/>
        <end position="180"/>
    </location>
</feature>